<dbReference type="InterPro" id="IPR001611">
    <property type="entry name" value="Leu-rich_rpt"/>
</dbReference>
<evidence type="ECO:0000256" key="2">
    <source>
        <dbReference type="ARBA" id="ARBA00022614"/>
    </source>
</evidence>
<protein>
    <submittedName>
        <fullName evidence="6">Uncharacterized protein</fullName>
    </submittedName>
</protein>
<organism evidence="6 7">
    <name type="scientific">Chaetoceros tenuissimus</name>
    <dbReference type="NCBI Taxonomy" id="426638"/>
    <lineage>
        <taxon>Eukaryota</taxon>
        <taxon>Sar</taxon>
        <taxon>Stramenopiles</taxon>
        <taxon>Ochrophyta</taxon>
        <taxon>Bacillariophyta</taxon>
        <taxon>Coscinodiscophyceae</taxon>
        <taxon>Chaetocerotophycidae</taxon>
        <taxon>Chaetocerotales</taxon>
        <taxon>Chaetocerotaceae</taxon>
        <taxon>Chaetoceros</taxon>
    </lineage>
</organism>
<keyword evidence="5" id="KW-0812">Transmembrane</keyword>
<dbReference type="InterPro" id="IPR051848">
    <property type="entry name" value="PGIP"/>
</dbReference>
<accession>A0AAD3HA52</accession>
<dbReference type="PANTHER" id="PTHR48059:SF30">
    <property type="entry name" value="OS06G0587000 PROTEIN"/>
    <property type="match status" value="1"/>
</dbReference>
<dbReference type="FunFam" id="3.80.10.10:FF:000041">
    <property type="entry name" value="LRR receptor-like serine/threonine-protein kinase ERECTA"/>
    <property type="match status" value="1"/>
</dbReference>
<evidence type="ECO:0000313" key="6">
    <source>
        <dbReference type="EMBL" id="GFH56252.1"/>
    </source>
</evidence>
<keyword evidence="3" id="KW-0677">Repeat</keyword>
<dbReference type="EMBL" id="BLLK01000051">
    <property type="protein sequence ID" value="GFH56252.1"/>
    <property type="molecule type" value="Genomic_DNA"/>
</dbReference>
<proteinExistence type="predicted"/>
<evidence type="ECO:0000256" key="1">
    <source>
        <dbReference type="ARBA" id="ARBA00004196"/>
    </source>
</evidence>
<feature type="region of interest" description="Disordered" evidence="4">
    <location>
        <begin position="1"/>
        <end position="81"/>
    </location>
</feature>
<keyword evidence="5" id="KW-1133">Transmembrane helix</keyword>
<dbReference type="Pfam" id="PF13855">
    <property type="entry name" value="LRR_8"/>
    <property type="match status" value="1"/>
</dbReference>
<dbReference type="AlphaFoldDB" id="A0AAD3HA52"/>
<sequence>MTTEEKSQNPFDDQVEETRNEEQQDSSAAVATDASFTIDDEDDETASTPTTPSAKPRKKSKKSTKKSKNKKSKKEDTDSSFITQSDIDSLLLEADKSHLQSRKMMGDEEAALPYPEAVKPTFIPKKEQPVVPYPEMQEPAPELTDNGNSLSDVPKARKKKFQAPSICNTCFYRFKGFVSCKWVARQGCCVILFLVFILFLPFMLGVKYEEYHLQSELDADGNIIDVLQDATKDQIAIWRTLHGVSGDVIKDESSPQHHAAHFLLKQDKLGLKFKSSTLIQRYILIMLQEMSTVTTEDKVCMLVDANKSECEWETKDVPTERVYCNSDGFVSYLELDNCSIAGRLPKEIKYLEHLTYLDLSNNQLNGKVPSGYSKLKKLGNLYLDKNQIEGEVPSKVCKLKKHSMLVQFRTDCMIDGPVQCSCCNDCDNAI</sequence>
<evidence type="ECO:0000256" key="5">
    <source>
        <dbReference type="SAM" id="Phobius"/>
    </source>
</evidence>
<keyword evidence="5" id="KW-0472">Membrane</keyword>
<feature type="compositionally biased region" description="Basic residues" evidence="4">
    <location>
        <begin position="55"/>
        <end position="72"/>
    </location>
</feature>
<comment type="subcellular location">
    <subcellularLocation>
        <location evidence="1">Cell envelope</location>
    </subcellularLocation>
</comment>
<evidence type="ECO:0000256" key="4">
    <source>
        <dbReference type="SAM" id="MobiDB-lite"/>
    </source>
</evidence>
<name>A0AAD3HA52_9STRA</name>
<dbReference type="SUPFAM" id="SSF52058">
    <property type="entry name" value="L domain-like"/>
    <property type="match status" value="1"/>
</dbReference>
<dbReference type="Proteomes" id="UP001054902">
    <property type="component" value="Unassembled WGS sequence"/>
</dbReference>
<gene>
    <name evidence="6" type="ORF">CTEN210_12728</name>
</gene>
<comment type="caution">
    <text evidence="6">The sequence shown here is derived from an EMBL/GenBank/DDBJ whole genome shotgun (WGS) entry which is preliminary data.</text>
</comment>
<dbReference type="Gene3D" id="3.80.10.10">
    <property type="entry name" value="Ribonuclease Inhibitor"/>
    <property type="match status" value="1"/>
</dbReference>
<evidence type="ECO:0000256" key="3">
    <source>
        <dbReference type="ARBA" id="ARBA00022737"/>
    </source>
</evidence>
<feature type="transmembrane region" description="Helical" evidence="5">
    <location>
        <begin position="182"/>
        <end position="204"/>
    </location>
</feature>
<reference evidence="6 7" key="1">
    <citation type="journal article" date="2021" name="Sci. Rep.">
        <title>The genome of the diatom Chaetoceros tenuissimus carries an ancient integrated fragment of an extant virus.</title>
        <authorList>
            <person name="Hongo Y."/>
            <person name="Kimura K."/>
            <person name="Takaki Y."/>
            <person name="Yoshida Y."/>
            <person name="Baba S."/>
            <person name="Kobayashi G."/>
            <person name="Nagasaki K."/>
            <person name="Hano T."/>
            <person name="Tomaru Y."/>
        </authorList>
    </citation>
    <scope>NUCLEOTIDE SEQUENCE [LARGE SCALE GENOMIC DNA]</scope>
    <source>
        <strain evidence="6 7">NIES-3715</strain>
    </source>
</reference>
<dbReference type="PANTHER" id="PTHR48059">
    <property type="entry name" value="POLYGALACTURONASE INHIBITOR 1"/>
    <property type="match status" value="1"/>
</dbReference>
<evidence type="ECO:0000313" key="7">
    <source>
        <dbReference type="Proteomes" id="UP001054902"/>
    </source>
</evidence>
<keyword evidence="7" id="KW-1185">Reference proteome</keyword>
<dbReference type="InterPro" id="IPR032675">
    <property type="entry name" value="LRR_dom_sf"/>
</dbReference>
<keyword evidence="2" id="KW-0433">Leucine-rich repeat</keyword>